<dbReference type="InterPro" id="IPR013087">
    <property type="entry name" value="Znf_C2H2_type"/>
</dbReference>
<dbReference type="PANTHER" id="PTHR14003:SF23">
    <property type="entry name" value="ZINC FINGER PROTEIN 143"/>
    <property type="match status" value="1"/>
</dbReference>
<keyword evidence="6" id="KW-0862">Zinc</keyword>
<evidence type="ECO:0000256" key="6">
    <source>
        <dbReference type="ARBA" id="ARBA00022833"/>
    </source>
</evidence>
<evidence type="ECO:0000313" key="16">
    <source>
        <dbReference type="RefSeq" id="XP_023587780.1"/>
    </source>
</evidence>
<dbReference type="InterPro" id="IPR036051">
    <property type="entry name" value="KRAB_dom_sf"/>
</dbReference>
<dbReference type="KEGG" id="tmu:101350926"/>
<evidence type="ECO:0000256" key="4">
    <source>
        <dbReference type="ARBA" id="ARBA00022737"/>
    </source>
</evidence>
<keyword evidence="7" id="KW-0805">Transcription regulation</keyword>
<proteinExistence type="inferred from homology"/>
<evidence type="ECO:0000256" key="7">
    <source>
        <dbReference type="ARBA" id="ARBA00023015"/>
    </source>
</evidence>
<dbReference type="Gene3D" id="3.30.160.60">
    <property type="entry name" value="Classic Zinc Finger"/>
    <property type="match status" value="7"/>
</dbReference>
<dbReference type="InterPro" id="IPR036236">
    <property type="entry name" value="Znf_C2H2_sf"/>
</dbReference>
<evidence type="ECO:0000259" key="13">
    <source>
        <dbReference type="PROSITE" id="PS50157"/>
    </source>
</evidence>
<keyword evidence="10" id="KW-0539">Nucleus</keyword>
<dbReference type="GO" id="GO:0005667">
    <property type="term" value="C:transcription regulator complex"/>
    <property type="evidence" value="ECO:0007669"/>
    <property type="project" value="TreeGrafter"/>
</dbReference>
<keyword evidence="9" id="KW-0804">Transcription</keyword>
<dbReference type="PROSITE" id="PS00028">
    <property type="entry name" value="ZINC_FINGER_C2H2_1"/>
    <property type="match status" value="7"/>
</dbReference>
<dbReference type="CDD" id="cd07765">
    <property type="entry name" value="KRAB_A-box"/>
    <property type="match status" value="1"/>
</dbReference>
<dbReference type="Pfam" id="PF01352">
    <property type="entry name" value="KRAB"/>
    <property type="match status" value="1"/>
</dbReference>
<keyword evidence="3" id="KW-0479">Metal-binding</keyword>
<dbReference type="GO" id="GO:0000978">
    <property type="term" value="F:RNA polymerase II cis-regulatory region sequence-specific DNA binding"/>
    <property type="evidence" value="ECO:0007669"/>
    <property type="project" value="TreeGrafter"/>
</dbReference>
<dbReference type="FunFam" id="3.30.160.60:FF:000016">
    <property type="entry name" value="zinc finger protein 37 homolog"/>
    <property type="match status" value="2"/>
</dbReference>
<evidence type="ECO:0000256" key="11">
    <source>
        <dbReference type="PROSITE-ProRule" id="PRU00042"/>
    </source>
</evidence>
<evidence type="ECO:0000256" key="12">
    <source>
        <dbReference type="SAM" id="MobiDB-lite"/>
    </source>
</evidence>
<feature type="domain" description="C2H2-type" evidence="13">
    <location>
        <begin position="401"/>
        <end position="428"/>
    </location>
</feature>
<dbReference type="SUPFAM" id="SSF109640">
    <property type="entry name" value="KRAB domain (Kruppel-associated box)"/>
    <property type="match status" value="1"/>
</dbReference>
<dbReference type="SMART" id="SM00355">
    <property type="entry name" value="ZnF_C2H2"/>
    <property type="match status" value="7"/>
</dbReference>
<dbReference type="GO" id="GO:0008270">
    <property type="term" value="F:zinc ion binding"/>
    <property type="evidence" value="ECO:0007669"/>
    <property type="project" value="UniProtKB-KW"/>
</dbReference>
<dbReference type="SUPFAM" id="SSF57667">
    <property type="entry name" value="beta-beta-alpha zinc fingers"/>
    <property type="match status" value="4"/>
</dbReference>
<evidence type="ECO:0000256" key="3">
    <source>
        <dbReference type="ARBA" id="ARBA00022723"/>
    </source>
</evidence>
<keyword evidence="4" id="KW-0677">Repeat</keyword>
<evidence type="ECO:0000259" key="14">
    <source>
        <dbReference type="PROSITE" id="PS50805"/>
    </source>
</evidence>
<dbReference type="GO" id="GO:0000981">
    <property type="term" value="F:DNA-binding transcription factor activity, RNA polymerase II-specific"/>
    <property type="evidence" value="ECO:0007669"/>
    <property type="project" value="TreeGrafter"/>
</dbReference>
<reference evidence="16" key="1">
    <citation type="submission" date="2025-08" db="UniProtKB">
        <authorList>
            <consortium name="RefSeq"/>
        </authorList>
    </citation>
    <scope>IDENTIFICATION</scope>
</reference>
<dbReference type="PROSITE" id="PS50157">
    <property type="entry name" value="ZINC_FINGER_C2H2_2"/>
    <property type="match status" value="7"/>
</dbReference>
<feature type="domain" description="C2H2-type" evidence="13">
    <location>
        <begin position="289"/>
        <end position="316"/>
    </location>
</feature>
<feature type="domain" description="C2H2-type" evidence="13">
    <location>
        <begin position="345"/>
        <end position="372"/>
    </location>
</feature>
<feature type="region of interest" description="Disordered" evidence="12">
    <location>
        <begin position="1"/>
        <end position="28"/>
    </location>
</feature>
<dbReference type="SMART" id="SM00349">
    <property type="entry name" value="KRAB"/>
    <property type="match status" value="1"/>
</dbReference>
<dbReference type="FunFam" id="3.30.160.60:FF:002402">
    <property type="entry name" value="Zinc finger protein 347"/>
    <property type="match status" value="1"/>
</dbReference>
<dbReference type="GO" id="GO:0031519">
    <property type="term" value="C:PcG protein complex"/>
    <property type="evidence" value="ECO:0007669"/>
    <property type="project" value="TreeGrafter"/>
</dbReference>
<feature type="domain" description="C2H2-type" evidence="13">
    <location>
        <begin position="233"/>
        <end position="260"/>
    </location>
</feature>
<comment type="similarity">
    <text evidence="2">Belongs to the krueppel C2H2-type zinc-finger protein family.</text>
</comment>
<dbReference type="Gene3D" id="6.10.140.140">
    <property type="match status" value="1"/>
</dbReference>
<dbReference type="InterPro" id="IPR001909">
    <property type="entry name" value="KRAB"/>
</dbReference>
<accession>A0A2Y9QWN7</accession>
<feature type="domain" description="C2H2-type" evidence="13">
    <location>
        <begin position="317"/>
        <end position="344"/>
    </location>
</feature>
<dbReference type="InParanoid" id="A0A2Y9QWN7"/>
<evidence type="ECO:0000256" key="2">
    <source>
        <dbReference type="ARBA" id="ARBA00006991"/>
    </source>
</evidence>
<dbReference type="FunFam" id="3.30.160.60:FF:001772">
    <property type="entry name" value="Uncharacterized protein"/>
    <property type="match status" value="1"/>
</dbReference>
<dbReference type="PANTHER" id="PTHR14003">
    <property type="entry name" value="TRANSCRIPTIONAL REPRESSOR PROTEIN YY"/>
    <property type="match status" value="1"/>
</dbReference>
<dbReference type="FunFam" id="3.30.160.60:FF:001158">
    <property type="entry name" value="zinc finger protein 22"/>
    <property type="match status" value="1"/>
</dbReference>
<dbReference type="Pfam" id="PF00096">
    <property type="entry name" value="zf-C2H2"/>
    <property type="match status" value="7"/>
</dbReference>
<feature type="domain" description="KRAB" evidence="14">
    <location>
        <begin position="33"/>
        <end position="104"/>
    </location>
</feature>
<gene>
    <name evidence="16" type="primary">ZNF514</name>
</gene>
<keyword evidence="15" id="KW-1185">Reference proteome</keyword>
<feature type="domain" description="C2H2-type" evidence="13">
    <location>
        <begin position="261"/>
        <end position="288"/>
    </location>
</feature>
<organism evidence="15 16">
    <name type="scientific">Trichechus manatus latirostris</name>
    <name type="common">Florida manatee</name>
    <dbReference type="NCBI Taxonomy" id="127582"/>
    <lineage>
        <taxon>Eukaryota</taxon>
        <taxon>Metazoa</taxon>
        <taxon>Chordata</taxon>
        <taxon>Craniata</taxon>
        <taxon>Vertebrata</taxon>
        <taxon>Euteleostomi</taxon>
        <taxon>Mammalia</taxon>
        <taxon>Eutheria</taxon>
        <taxon>Afrotheria</taxon>
        <taxon>Sirenia</taxon>
        <taxon>Trichechidae</taxon>
        <taxon>Trichechus</taxon>
    </lineage>
</organism>
<dbReference type="FunFam" id="3.30.160.60:FF:000710">
    <property type="entry name" value="Zinc finger protein 768"/>
    <property type="match status" value="1"/>
</dbReference>
<sequence>MDPTASGLAPKGAEGQKTSRGVSTGRGGGGELITFKDVAVDFTWWEWEQLDPTQKDLYREVMLENFRNLASLGLLLSKPYVICQLEEGEEPCVLEREISAGAHSDWERKSKTKESLPSQEISKEELFQAASVEKHIKDELWSSKRKTTCGWDDQLEMHQKKQERHLKYMAVTQKSTATLKGDHEWSEFGALRSVLATKLSVPMGEVSYKCDAEFRQTSGRNNSQKINPGKKSCKCNECGKSFHFQSELKRHQRCHTGEKPYECNECGRAFGHISSLIKHQRTHTGEKPYECSECGRSFSQSSSLVLHYRFHTGEKPYKCNECGRAFGHTSSLIKHQRTHTGEKPYECRECGRTFSQSSSLIVHYRFHTGEKPYKCNKCGRAFSQSSSLTQHYRFHTGEKPYTCNECGRAFAHTASLIKHQRTHTGEKTLGMQ</sequence>
<dbReference type="AlphaFoldDB" id="A0A2Y9QWN7"/>
<evidence type="ECO:0000256" key="5">
    <source>
        <dbReference type="ARBA" id="ARBA00022771"/>
    </source>
</evidence>
<evidence type="ECO:0000256" key="8">
    <source>
        <dbReference type="ARBA" id="ARBA00023125"/>
    </source>
</evidence>
<dbReference type="CTD" id="84874"/>
<evidence type="ECO:0000256" key="1">
    <source>
        <dbReference type="ARBA" id="ARBA00004123"/>
    </source>
</evidence>
<dbReference type="GO" id="GO:0000785">
    <property type="term" value="C:chromatin"/>
    <property type="evidence" value="ECO:0007669"/>
    <property type="project" value="TreeGrafter"/>
</dbReference>
<dbReference type="FunFam" id="3.30.160.60:FF:002343">
    <property type="entry name" value="Zinc finger protein 33A"/>
    <property type="match status" value="1"/>
</dbReference>
<keyword evidence="8" id="KW-0238">DNA-binding</keyword>
<dbReference type="GeneID" id="101350926"/>
<dbReference type="RefSeq" id="XP_023587780.1">
    <property type="nucleotide sequence ID" value="XM_023732012.1"/>
</dbReference>
<keyword evidence="5 11" id="KW-0863">Zinc-finger</keyword>
<dbReference type="Proteomes" id="UP000248480">
    <property type="component" value="Unplaced"/>
</dbReference>
<dbReference type="FunCoup" id="A0A2Y9QWN7">
    <property type="interactions" value="16"/>
</dbReference>
<name>A0A2Y9QWN7_TRIMA</name>
<evidence type="ECO:0000256" key="10">
    <source>
        <dbReference type="ARBA" id="ARBA00023242"/>
    </source>
</evidence>
<protein>
    <submittedName>
        <fullName evidence="16">Zinc finger protein 514</fullName>
    </submittedName>
</protein>
<evidence type="ECO:0000256" key="9">
    <source>
        <dbReference type="ARBA" id="ARBA00023163"/>
    </source>
</evidence>
<comment type="subcellular location">
    <subcellularLocation>
        <location evidence="1">Nucleus</location>
    </subcellularLocation>
</comment>
<dbReference type="PROSITE" id="PS50805">
    <property type="entry name" value="KRAB"/>
    <property type="match status" value="1"/>
</dbReference>
<feature type="domain" description="C2H2-type" evidence="13">
    <location>
        <begin position="373"/>
        <end position="400"/>
    </location>
</feature>
<evidence type="ECO:0000313" key="15">
    <source>
        <dbReference type="Proteomes" id="UP000248480"/>
    </source>
</evidence>